<dbReference type="InterPro" id="IPR036388">
    <property type="entry name" value="WH-like_DNA-bd_sf"/>
</dbReference>
<evidence type="ECO:0000259" key="5">
    <source>
        <dbReference type="PROSITE" id="PS50931"/>
    </source>
</evidence>
<evidence type="ECO:0000313" key="7">
    <source>
        <dbReference type="Proteomes" id="UP000222460"/>
    </source>
</evidence>
<dbReference type="RefSeq" id="WP_098968388.1">
    <property type="nucleotide sequence ID" value="NZ_CP083988.1"/>
</dbReference>
<dbReference type="SUPFAM" id="SSF46785">
    <property type="entry name" value="Winged helix' DNA-binding domain"/>
    <property type="match status" value="1"/>
</dbReference>
<keyword evidence="3" id="KW-0238">DNA-binding</keyword>
<protein>
    <submittedName>
        <fullName evidence="6">LysR family transcriptional regulator</fullName>
    </submittedName>
</protein>
<comment type="caution">
    <text evidence="6">The sequence shown here is derived from an EMBL/GenBank/DDBJ whole genome shotgun (WGS) entry which is preliminary data.</text>
</comment>
<gene>
    <name evidence="6" type="ORF">CRX57_28345</name>
</gene>
<evidence type="ECO:0000256" key="4">
    <source>
        <dbReference type="ARBA" id="ARBA00023163"/>
    </source>
</evidence>
<name>A0A2C5WIB3_PSEPU</name>
<dbReference type="InterPro" id="IPR058163">
    <property type="entry name" value="LysR-type_TF_proteobact-type"/>
</dbReference>
<dbReference type="GO" id="GO:0043565">
    <property type="term" value="F:sequence-specific DNA binding"/>
    <property type="evidence" value="ECO:0007669"/>
    <property type="project" value="TreeGrafter"/>
</dbReference>
<proteinExistence type="inferred from homology"/>
<dbReference type="PANTHER" id="PTHR30537">
    <property type="entry name" value="HTH-TYPE TRANSCRIPTIONAL REGULATOR"/>
    <property type="match status" value="1"/>
</dbReference>
<keyword evidence="4" id="KW-0804">Transcription</keyword>
<dbReference type="CDD" id="cd08472">
    <property type="entry name" value="PBP2_CrgA_like_3"/>
    <property type="match status" value="1"/>
</dbReference>
<dbReference type="SUPFAM" id="SSF53850">
    <property type="entry name" value="Periplasmic binding protein-like II"/>
    <property type="match status" value="1"/>
</dbReference>
<organism evidence="6 7">
    <name type="scientific">Pseudomonas putida</name>
    <name type="common">Arthrobacter siderocapsulatus</name>
    <dbReference type="NCBI Taxonomy" id="303"/>
    <lineage>
        <taxon>Bacteria</taxon>
        <taxon>Pseudomonadati</taxon>
        <taxon>Pseudomonadota</taxon>
        <taxon>Gammaproteobacteria</taxon>
        <taxon>Pseudomonadales</taxon>
        <taxon>Pseudomonadaceae</taxon>
        <taxon>Pseudomonas</taxon>
    </lineage>
</organism>
<dbReference type="GO" id="GO:0006351">
    <property type="term" value="P:DNA-templated transcription"/>
    <property type="evidence" value="ECO:0007669"/>
    <property type="project" value="TreeGrafter"/>
</dbReference>
<feature type="domain" description="HTH lysR-type" evidence="5">
    <location>
        <begin position="1"/>
        <end position="59"/>
    </location>
</feature>
<dbReference type="InterPro" id="IPR000847">
    <property type="entry name" value="LysR_HTH_N"/>
</dbReference>
<dbReference type="Pfam" id="PF03466">
    <property type="entry name" value="LysR_substrate"/>
    <property type="match status" value="1"/>
</dbReference>
<dbReference type="Gene3D" id="3.40.190.10">
    <property type="entry name" value="Periplasmic binding protein-like II"/>
    <property type="match status" value="2"/>
</dbReference>
<dbReference type="EMBL" id="PDKZ01000002">
    <property type="protein sequence ID" value="PHH43964.1"/>
    <property type="molecule type" value="Genomic_DNA"/>
</dbReference>
<accession>A0A2C5WIB3</accession>
<reference evidence="7" key="1">
    <citation type="submission" date="2017-10" db="EMBL/GenBank/DDBJ databases">
        <title>FDA dAtabase for Regulatory Grade micrObial Sequences (FDA-ARGOS): Supporting development and validation of Infectious Disease Dx tests.</title>
        <authorList>
            <person name="Goldberg B."/>
            <person name="Campos J."/>
            <person name="Tallon L."/>
            <person name="Sadzewicz L."/>
            <person name="Ott S."/>
            <person name="Zhao X."/>
            <person name="Nagaraj S."/>
            <person name="Vavikolanu K."/>
            <person name="Aluvathingal J."/>
            <person name="Nadendla S."/>
            <person name="Geyer C."/>
            <person name="Sichtig H."/>
        </authorList>
    </citation>
    <scope>NUCLEOTIDE SEQUENCE [LARGE SCALE GENOMIC DNA]</scope>
    <source>
        <strain evidence="7">FDAARGOS_376</strain>
    </source>
</reference>
<dbReference type="InterPro" id="IPR005119">
    <property type="entry name" value="LysR_subst-bd"/>
</dbReference>
<dbReference type="Gene3D" id="1.10.10.10">
    <property type="entry name" value="Winged helix-like DNA-binding domain superfamily/Winged helix DNA-binding domain"/>
    <property type="match status" value="1"/>
</dbReference>
<dbReference type="Proteomes" id="UP000222460">
    <property type="component" value="Unassembled WGS sequence"/>
</dbReference>
<dbReference type="InterPro" id="IPR036390">
    <property type="entry name" value="WH_DNA-bd_sf"/>
</dbReference>
<evidence type="ECO:0000256" key="3">
    <source>
        <dbReference type="ARBA" id="ARBA00023125"/>
    </source>
</evidence>
<dbReference type="FunFam" id="1.10.10.10:FF:000001">
    <property type="entry name" value="LysR family transcriptional regulator"/>
    <property type="match status" value="1"/>
</dbReference>
<comment type="similarity">
    <text evidence="1">Belongs to the LysR transcriptional regulatory family.</text>
</comment>
<sequence length="314" mass="34934">MDRFDAMQAFARVVEAGSFTKAAETLHMSKTTVTQLVQQLEARLRVRLLNRTTRKVNVTADGAIYYERVIKLLADMDDAETGLSGASALPRGRLRVDVPSPLARLILVPALPEFHARYPDIQIDMGVSDRIVDIIDENVDCVVRGGELLDQSLMARRVADLQLGVFAAPDYLARAGTPQHPRELEDSHHRVVGFLWARTGKPVPYALHNGSEHLQIKGRHVLAVDDGNAYLAAGLAGMGVLWLPRYMSHAHQARGELVPLFEDWQLEPMPLYVAYPPNRHISQKLRVFIDWIVALMAHHGNGPELAEPRSGTVK</sequence>
<dbReference type="Pfam" id="PF00126">
    <property type="entry name" value="HTH_1"/>
    <property type="match status" value="1"/>
</dbReference>
<evidence type="ECO:0000256" key="1">
    <source>
        <dbReference type="ARBA" id="ARBA00009437"/>
    </source>
</evidence>
<evidence type="ECO:0000256" key="2">
    <source>
        <dbReference type="ARBA" id="ARBA00023015"/>
    </source>
</evidence>
<dbReference type="GO" id="GO:0003700">
    <property type="term" value="F:DNA-binding transcription factor activity"/>
    <property type="evidence" value="ECO:0007669"/>
    <property type="project" value="InterPro"/>
</dbReference>
<dbReference type="PROSITE" id="PS50931">
    <property type="entry name" value="HTH_LYSR"/>
    <property type="match status" value="1"/>
</dbReference>
<evidence type="ECO:0000313" key="6">
    <source>
        <dbReference type="EMBL" id="PHH43964.1"/>
    </source>
</evidence>
<keyword evidence="2" id="KW-0805">Transcription regulation</keyword>
<dbReference type="PANTHER" id="PTHR30537:SF17">
    <property type="entry name" value="LYSR-FAMILY REGULATORY PROTEIN"/>
    <property type="match status" value="1"/>
</dbReference>
<dbReference type="AlphaFoldDB" id="A0A2C5WIB3"/>